<dbReference type="InterPro" id="IPR051057">
    <property type="entry name" value="PI-PLC_domain"/>
</dbReference>
<dbReference type="GO" id="GO:0008081">
    <property type="term" value="F:phosphoric diester hydrolase activity"/>
    <property type="evidence" value="ECO:0007669"/>
    <property type="project" value="InterPro"/>
</dbReference>
<dbReference type="HOGENOM" id="CLU_024117_0_0_1"/>
<feature type="signal peptide" evidence="1">
    <location>
        <begin position="1"/>
        <end position="18"/>
    </location>
</feature>
<dbReference type="OrthoDB" id="1046782at2759"/>
<dbReference type="AlphaFoldDB" id="A0A084R213"/>
<gene>
    <name evidence="3" type="ORF">S40285_09418</name>
</gene>
<evidence type="ECO:0000256" key="1">
    <source>
        <dbReference type="SAM" id="SignalP"/>
    </source>
</evidence>
<dbReference type="Gene3D" id="3.20.20.190">
    <property type="entry name" value="Phosphatidylinositol (PI) phosphodiesterase"/>
    <property type="match status" value="1"/>
</dbReference>
<organism evidence="3 4">
    <name type="scientific">Stachybotrys chlorohalonatus (strain IBT 40285)</name>
    <dbReference type="NCBI Taxonomy" id="1283841"/>
    <lineage>
        <taxon>Eukaryota</taxon>
        <taxon>Fungi</taxon>
        <taxon>Dikarya</taxon>
        <taxon>Ascomycota</taxon>
        <taxon>Pezizomycotina</taxon>
        <taxon>Sordariomycetes</taxon>
        <taxon>Hypocreomycetidae</taxon>
        <taxon>Hypocreales</taxon>
        <taxon>Stachybotryaceae</taxon>
        <taxon>Stachybotrys</taxon>
    </lineage>
</organism>
<dbReference type="CDD" id="cd08586">
    <property type="entry name" value="PI-PLCc_BcPLC_like"/>
    <property type="match status" value="1"/>
</dbReference>
<dbReference type="Pfam" id="PF00388">
    <property type="entry name" value="PI-PLC-X"/>
    <property type="match status" value="1"/>
</dbReference>
<reference evidence="3 4" key="1">
    <citation type="journal article" date="2014" name="BMC Genomics">
        <title>Comparative genome sequencing reveals chemotype-specific gene clusters in the toxigenic black mold Stachybotrys.</title>
        <authorList>
            <person name="Semeiks J."/>
            <person name="Borek D."/>
            <person name="Otwinowski Z."/>
            <person name="Grishin N.V."/>
        </authorList>
    </citation>
    <scope>NUCLEOTIDE SEQUENCE [LARGE SCALE GENOMIC DNA]</scope>
    <source>
        <strain evidence="3 4">IBT 40285</strain>
    </source>
</reference>
<dbReference type="SMART" id="SM00148">
    <property type="entry name" value="PLCXc"/>
    <property type="match status" value="1"/>
</dbReference>
<proteinExistence type="predicted"/>
<dbReference type="PANTHER" id="PTHR13593">
    <property type="match status" value="1"/>
</dbReference>
<keyword evidence="1" id="KW-0732">Signal</keyword>
<dbReference type="InParanoid" id="A0A084R213"/>
<dbReference type="PANTHER" id="PTHR13593:SF113">
    <property type="entry name" value="SI:DKEY-266F7.9"/>
    <property type="match status" value="1"/>
</dbReference>
<dbReference type="EMBL" id="KL659258">
    <property type="protein sequence ID" value="KFA70248.1"/>
    <property type="molecule type" value="Genomic_DNA"/>
</dbReference>
<evidence type="ECO:0000313" key="4">
    <source>
        <dbReference type="Proteomes" id="UP000028524"/>
    </source>
</evidence>
<dbReference type="InterPro" id="IPR000909">
    <property type="entry name" value="PLipase_C_PInositol-sp_X_dom"/>
</dbReference>
<evidence type="ECO:0000259" key="2">
    <source>
        <dbReference type="SMART" id="SM00148"/>
    </source>
</evidence>
<dbReference type="Proteomes" id="UP000028524">
    <property type="component" value="Unassembled WGS sequence"/>
</dbReference>
<keyword evidence="4" id="KW-1185">Reference proteome</keyword>
<accession>A0A084R213</accession>
<dbReference type="PROSITE" id="PS50007">
    <property type="entry name" value="PIPLC_X_DOMAIN"/>
    <property type="match status" value="1"/>
</dbReference>
<dbReference type="STRING" id="1283841.A0A084R213"/>
<protein>
    <recommendedName>
        <fullName evidence="2">Phosphatidylinositol-specific phospholipase C X domain-containing protein</fullName>
    </recommendedName>
</protein>
<feature type="chain" id="PRO_5001780096" description="Phosphatidylinositol-specific phospholipase C X domain-containing protein" evidence="1">
    <location>
        <begin position="19"/>
        <end position="326"/>
    </location>
</feature>
<sequence>MLIVRFLVITYCALLAQASCYRGYSSEFSFNAGGRIHADWIGNLADGTFLTSLSIPGTHDTMTYDIHDQVWQCQNRNLSVQLNPGLRYFDIRGRLVNNLLDIYHSTTYTGYSYEDVLLDFFDFLTAHPSEIIVMRLKQESTSINTTISYEDAFLHYLWNNSATATRAQKHLHLPPEGQAYAPLPTLGELRGKIVLLQNFPSNVPNCYGIGWESSDMILQDMWEIENVDSLWRKWDAIEASLETTALSAENNSALFLSYLSASVGLLPIEALNHTIMGMNDRTGQWLTDVAQGGHASYGKTGIVIADSPGQDLMDAVLDRNAPFYTS</sequence>
<name>A0A084R213_STAC4</name>
<feature type="domain" description="Phosphatidylinositol-specific phospholipase C X" evidence="2">
    <location>
        <begin position="50"/>
        <end position="198"/>
    </location>
</feature>
<evidence type="ECO:0000313" key="3">
    <source>
        <dbReference type="EMBL" id="KFA70248.1"/>
    </source>
</evidence>
<dbReference type="GO" id="GO:0006629">
    <property type="term" value="P:lipid metabolic process"/>
    <property type="evidence" value="ECO:0007669"/>
    <property type="project" value="InterPro"/>
</dbReference>
<dbReference type="SUPFAM" id="SSF51695">
    <property type="entry name" value="PLC-like phosphodiesterases"/>
    <property type="match status" value="1"/>
</dbReference>
<dbReference type="InterPro" id="IPR017946">
    <property type="entry name" value="PLC-like_Pdiesterase_TIM-brl"/>
</dbReference>